<dbReference type="InterPro" id="IPR028098">
    <property type="entry name" value="Glyco_trans_4-like_N"/>
</dbReference>
<organism evidence="2 3">
    <name type="scientific">Inmirania thermothiophila</name>
    <dbReference type="NCBI Taxonomy" id="1750597"/>
    <lineage>
        <taxon>Bacteria</taxon>
        <taxon>Pseudomonadati</taxon>
        <taxon>Pseudomonadota</taxon>
        <taxon>Gammaproteobacteria</taxon>
        <taxon>Chromatiales</taxon>
        <taxon>Ectothiorhodospiraceae</taxon>
        <taxon>Inmirania</taxon>
    </lineage>
</organism>
<proteinExistence type="predicted"/>
<feature type="domain" description="Glycosyltransferase subfamily 4-like N-terminal" evidence="1">
    <location>
        <begin position="16"/>
        <end position="154"/>
    </location>
</feature>
<reference evidence="2 3" key="1">
    <citation type="submission" date="2018-11" db="EMBL/GenBank/DDBJ databases">
        <title>Genomic Encyclopedia of Type Strains, Phase IV (KMG-IV): sequencing the most valuable type-strain genomes for metagenomic binning, comparative biology and taxonomic classification.</title>
        <authorList>
            <person name="Goeker M."/>
        </authorList>
    </citation>
    <scope>NUCLEOTIDE SEQUENCE [LARGE SCALE GENOMIC DNA]</scope>
    <source>
        <strain evidence="2 3">DSM 100275</strain>
    </source>
</reference>
<dbReference type="PANTHER" id="PTHR12526">
    <property type="entry name" value="GLYCOSYLTRANSFERASE"/>
    <property type="match status" value="1"/>
</dbReference>
<dbReference type="GO" id="GO:0016757">
    <property type="term" value="F:glycosyltransferase activity"/>
    <property type="evidence" value="ECO:0007669"/>
    <property type="project" value="UniProtKB-ARBA"/>
</dbReference>
<name>A0A3N1XZE6_9GAMM</name>
<evidence type="ECO:0000313" key="3">
    <source>
        <dbReference type="Proteomes" id="UP000276634"/>
    </source>
</evidence>
<evidence type="ECO:0000313" key="2">
    <source>
        <dbReference type="EMBL" id="ROR31965.1"/>
    </source>
</evidence>
<sequence>MKVLMVEASGRGFLAHHAQALAAGLAGAGARVRMATAAGDELAGWQAPFERRHCPGRDCWGWLRREVTTWRPEVVHLQWVDSAWQAWRFTRWAQRQGAAVLASPHNILPHRGRLRRLPAHLLWYRALDAVVARDAHLGWALEEIFGLPRERVVVDERTPNLMGLPGFPRRRPPELAPRAAGELRLLVFGHGAPSKGVGVLLEALAGLEAPGLHLVLAGQDPLRGVPAGRLGAARRRVRVSVIDRYLEPAEGAWLLRDADLLVLPYTKLCHSPQLALARDCALPVLRTHRVQGMDFAEGRDGVTVKAGEGAALREALAALAAQPGRLAAMRRALAEAAQAEAALAGLARMHLALYERLRQGAAARAAGRAAMQARRSIGAGAGGGT</sequence>
<dbReference type="Proteomes" id="UP000276634">
    <property type="component" value="Unassembled WGS sequence"/>
</dbReference>
<dbReference type="Gene3D" id="3.40.50.2000">
    <property type="entry name" value="Glycogen Phosphorylase B"/>
    <property type="match status" value="2"/>
</dbReference>
<comment type="caution">
    <text evidence="2">The sequence shown here is derived from an EMBL/GenBank/DDBJ whole genome shotgun (WGS) entry which is preliminary data.</text>
</comment>
<accession>A0A3N1XZE6</accession>
<dbReference type="SUPFAM" id="SSF53756">
    <property type="entry name" value="UDP-Glycosyltransferase/glycogen phosphorylase"/>
    <property type="match status" value="1"/>
</dbReference>
<keyword evidence="3" id="KW-1185">Reference proteome</keyword>
<dbReference type="RefSeq" id="WP_170165056.1">
    <property type="nucleotide sequence ID" value="NZ_RJVI01000002.1"/>
</dbReference>
<keyword evidence="2" id="KW-0808">Transferase</keyword>
<protein>
    <submittedName>
        <fullName evidence="2">Glycosyltransferase involved in cell wall biosynthesis</fullName>
    </submittedName>
</protein>
<dbReference type="Pfam" id="PF13439">
    <property type="entry name" value="Glyco_transf_4"/>
    <property type="match status" value="1"/>
</dbReference>
<dbReference type="EMBL" id="RJVI01000002">
    <property type="protein sequence ID" value="ROR31965.1"/>
    <property type="molecule type" value="Genomic_DNA"/>
</dbReference>
<dbReference type="Pfam" id="PF13692">
    <property type="entry name" value="Glyco_trans_1_4"/>
    <property type="match status" value="1"/>
</dbReference>
<gene>
    <name evidence="2" type="ORF">EDC57_1147</name>
</gene>
<dbReference type="AlphaFoldDB" id="A0A3N1XZE6"/>
<evidence type="ECO:0000259" key="1">
    <source>
        <dbReference type="Pfam" id="PF13439"/>
    </source>
</evidence>